<evidence type="ECO:0000256" key="14">
    <source>
        <dbReference type="PROSITE-ProRule" id="PRU10052"/>
    </source>
</evidence>
<dbReference type="EMBL" id="JANAVB010040220">
    <property type="protein sequence ID" value="KAJ6798394.1"/>
    <property type="molecule type" value="Genomic_DNA"/>
</dbReference>
<evidence type="ECO:0000256" key="8">
    <source>
        <dbReference type="ARBA" id="ARBA00038933"/>
    </source>
</evidence>
<evidence type="ECO:0000256" key="3">
    <source>
        <dbReference type="ARBA" id="ARBA00022512"/>
    </source>
</evidence>
<evidence type="ECO:0000256" key="15">
    <source>
        <dbReference type="RuleBase" id="RU361169"/>
    </source>
</evidence>
<dbReference type="InterPro" id="IPR006626">
    <property type="entry name" value="PbH1"/>
</dbReference>
<keyword evidence="16" id="KW-0732">Signal</keyword>
<feature type="chain" id="PRO_5043702346" description="Exopolygalacturonase" evidence="16">
    <location>
        <begin position="31"/>
        <end position="398"/>
    </location>
</feature>
<dbReference type="SUPFAM" id="SSF51126">
    <property type="entry name" value="Pectin lyase-like"/>
    <property type="match status" value="1"/>
</dbReference>
<dbReference type="InterPro" id="IPR000743">
    <property type="entry name" value="Glyco_hydro_28"/>
</dbReference>
<evidence type="ECO:0000256" key="2">
    <source>
        <dbReference type="ARBA" id="ARBA00008834"/>
    </source>
</evidence>
<comment type="function">
    <text evidence="11">May function in depolymerizing pectin during pollen development, germination, and tube growth. Acts as an exo-polygalacturonase.</text>
</comment>
<feature type="signal peptide" evidence="16">
    <location>
        <begin position="1"/>
        <end position="30"/>
    </location>
</feature>
<dbReference type="PANTHER" id="PTHR31375">
    <property type="match status" value="1"/>
</dbReference>
<gene>
    <name evidence="17" type="ORF">M6B38_211735</name>
</gene>
<evidence type="ECO:0000256" key="16">
    <source>
        <dbReference type="SAM" id="SignalP"/>
    </source>
</evidence>
<proteinExistence type="inferred from homology"/>
<comment type="subcellular location">
    <subcellularLocation>
        <location evidence="1">Secreted</location>
        <location evidence="1">Cell wall</location>
    </subcellularLocation>
</comment>
<reference evidence="17" key="2">
    <citation type="submission" date="2023-04" db="EMBL/GenBank/DDBJ databases">
        <authorList>
            <person name="Bruccoleri R.E."/>
            <person name="Oakeley E.J."/>
            <person name="Faust A.-M."/>
            <person name="Dessus-Babus S."/>
            <person name="Altorfer M."/>
            <person name="Burckhardt D."/>
            <person name="Oertli M."/>
            <person name="Naumann U."/>
            <person name="Petersen F."/>
            <person name="Wong J."/>
        </authorList>
    </citation>
    <scope>NUCLEOTIDE SEQUENCE</scope>
    <source>
        <strain evidence="17">GSM-AAB239-AS_SAM_17_03QT</strain>
        <tissue evidence="17">Leaf</tissue>
    </source>
</reference>
<keyword evidence="3" id="KW-0134">Cell wall</keyword>
<protein>
    <recommendedName>
        <fullName evidence="12">Exopolygalacturonase</fullName>
        <ecNumber evidence="8">3.2.1.67</ecNumber>
    </recommendedName>
    <alternativeName>
        <fullName evidence="9">Galacturan 1,4-alpha-galacturonidase</fullName>
    </alternativeName>
    <alternativeName>
        <fullName evidence="13">Pectinase</fullName>
    </alternativeName>
</protein>
<keyword evidence="6 15" id="KW-0326">Glycosidase</keyword>
<keyword evidence="5 15" id="KW-0378">Hydrolase</keyword>
<dbReference type="Proteomes" id="UP001140949">
    <property type="component" value="Unassembled WGS sequence"/>
</dbReference>
<dbReference type="InterPro" id="IPR011050">
    <property type="entry name" value="Pectin_lyase_fold/virulence"/>
</dbReference>
<evidence type="ECO:0000313" key="17">
    <source>
        <dbReference type="EMBL" id="KAJ6798394.1"/>
    </source>
</evidence>
<organism evidence="17 18">
    <name type="scientific">Iris pallida</name>
    <name type="common">Sweet iris</name>
    <dbReference type="NCBI Taxonomy" id="29817"/>
    <lineage>
        <taxon>Eukaryota</taxon>
        <taxon>Viridiplantae</taxon>
        <taxon>Streptophyta</taxon>
        <taxon>Embryophyta</taxon>
        <taxon>Tracheophyta</taxon>
        <taxon>Spermatophyta</taxon>
        <taxon>Magnoliopsida</taxon>
        <taxon>Liliopsida</taxon>
        <taxon>Asparagales</taxon>
        <taxon>Iridaceae</taxon>
        <taxon>Iridoideae</taxon>
        <taxon>Irideae</taxon>
        <taxon>Iris</taxon>
    </lineage>
</organism>
<dbReference type="GO" id="GO:0071555">
    <property type="term" value="P:cell wall organization"/>
    <property type="evidence" value="ECO:0007669"/>
    <property type="project" value="UniProtKB-KW"/>
</dbReference>
<dbReference type="GO" id="GO:0004650">
    <property type="term" value="F:polygalacturonase activity"/>
    <property type="evidence" value="ECO:0007669"/>
    <property type="project" value="InterPro"/>
</dbReference>
<dbReference type="AlphaFoldDB" id="A0AAX6E2V9"/>
<evidence type="ECO:0000256" key="12">
    <source>
        <dbReference type="ARBA" id="ARBA00068298"/>
    </source>
</evidence>
<dbReference type="Gene3D" id="2.160.20.10">
    <property type="entry name" value="Single-stranded right-handed beta-helix, Pectin lyase-like"/>
    <property type="match status" value="1"/>
</dbReference>
<dbReference type="Pfam" id="PF00295">
    <property type="entry name" value="Glyco_hydro_28"/>
    <property type="match status" value="1"/>
</dbReference>
<dbReference type="GO" id="GO:0047911">
    <property type="term" value="F:galacturan 1,4-alpha-galacturonidase activity"/>
    <property type="evidence" value="ECO:0007669"/>
    <property type="project" value="UniProtKB-EC"/>
</dbReference>
<evidence type="ECO:0000313" key="18">
    <source>
        <dbReference type="Proteomes" id="UP001140949"/>
    </source>
</evidence>
<accession>A0AAX6E2V9</accession>
<name>A0AAX6E2V9_IRIPA</name>
<dbReference type="PROSITE" id="PS00502">
    <property type="entry name" value="POLYGALACTURONASE"/>
    <property type="match status" value="1"/>
</dbReference>
<evidence type="ECO:0000256" key="13">
    <source>
        <dbReference type="ARBA" id="ARBA00083621"/>
    </source>
</evidence>
<comment type="caution">
    <text evidence="17">The sequence shown here is derived from an EMBL/GenBank/DDBJ whole genome shotgun (WGS) entry which is preliminary data.</text>
</comment>
<sequence>MANQMSSSCFLIHLLLLLLLLQLLLPSTEAAAAYDITSFGAKPDGHSDSTRPFLDAWSAACRSSGPATVHVPAGTFLIGPTTFPGPCKSSSIIVQIDGTLVAAPSSHASEDWLLFHHVAGVSVYGGTIDGRGASLWSCKANGHNCPRGATSLRFLGSKNIVISGLTSINSELYHIVIDDSQGVTVQGVKISAPGNSPNTDGVHVQMSTDVTVTGTGIKTGDDCISIGPGTTNLWIERVTCGPGHGISIGSLGKEDQEQGVQNVTVKSTVFTGTENGLRIKTWGRPSDGFVRGVVFEHALMQNVQNPIIIDQNYCPDGNSCPNQQSSSGVKISQVSYNDIQGSSASQVAVKFDCSSSNPCSGIGLQDVKLTYGNSAAEATCEHADGSASSAVEPPSCLL</sequence>
<comment type="catalytic activity">
    <reaction evidence="10">
        <text>[(1-&gt;4)-alpha-D-galacturonosyl](n) + H2O = alpha-D-galacturonate + [(1-&gt;4)-alpha-D-galacturonosyl](n-1)</text>
        <dbReference type="Rhea" id="RHEA:14117"/>
        <dbReference type="Rhea" id="RHEA-COMP:14570"/>
        <dbReference type="Rhea" id="RHEA-COMP:14572"/>
        <dbReference type="ChEBI" id="CHEBI:15377"/>
        <dbReference type="ChEBI" id="CHEBI:58658"/>
        <dbReference type="ChEBI" id="CHEBI:140523"/>
        <dbReference type="EC" id="3.2.1.67"/>
    </reaction>
</comment>
<evidence type="ECO:0000256" key="11">
    <source>
        <dbReference type="ARBA" id="ARBA00057651"/>
    </source>
</evidence>
<reference evidence="17" key="1">
    <citation type="journal article" date="2023" name="GigaByte">
        <title>Genome assembly of the bearded iris, Iris pallida Lam.</title>
        <authorList>
            <person name="Bruccoleri R.E."/>
            <person name="Oakeley E.J."/>
            <person name="Faust A.M.E."/>
            <person name="Altorfer M."/>
            <person name="Dessus-Babus S."/>
            <person name="Burckhardt D."/>
            <person name="Oertli M."/>
            <person name="Naumann U."/>
            <person name="Petersen F."/>
            <person name="Wong J."/>
        </authorList>
    </citation>
    <scope>NUCLEOTIDE SEQUENCE</scope>
    <source>
        <strain evidence="17">GSM-AAB239-AS_SAM_17_03QT</strain>
    </source>
</reference>
<dbReference type="FunFam" id="2.160.20.10:FF:000004">
    <property type="entry name" value="Pectin lyase-like superfamily protein"/>
    <property type="match status" value="1"/>
</dbReference>
<dbReference type="InterPro" id="IPR012334">
    <property type="entry name" value="Pectin_lyas_fold"/>
</dbReference>
<evidence type="ECO:0000256" key="6">
    <source>
        <dbReference type="ARBA" id="ARBA00023295"/>
    </source>
</evidence>
<keyword evidence="4" id="KW-0964">Secreted</keyword>
<keyword evidence="18" id="KW-1185">Reference proteome</keyword>
<dbReference type="SMART" id="SM00710">
    <property type="entry name" value="PbH1"/>
    <property type="match status" value="6"/>
</dbReference>
<feature type="active site" evidence="14">
    <location>
        <position position="244"/>
    </location>
</feature>
<comment type="similarity">
    <text evidence="2 15">Belongs to the glycosyl hydrolase 28 family.</text>
</comment>
<evidence type="ECO:0000256" key="5">
    <source>
        <dbReference type="ARBA" id="ARBA00022801"/>
    </source>
</evidence>
<dbReference type="GO" id="GO:0005975">
    <property type="term" value="P:carbohydrate metabolic process"/>
    <property type="evidence" value="ECO:0007669"/>
    <property type="project" value="InterPro"/>
</dbReference>
<evidence type="ECO:0000256" key="10">
    <source>
        <dbReference type="ARBA" id="ARBA00048766"/>
    </source>
</evidence>
<dbReference type="EC" id="3.2.1.67" evidence="8"/>
<evidence type="ECO:0000256" key="9">
    <source>
        <dbReference type="ARBA" id="ARBA00043142"/>
    </source>
</evidence>
<evidence type="ECO:0000256" key="4">
    <source>
        <dbReference type="ARBA" id="ARBA00022525"/>
    </source>
</evidence>
<keyword evidence="7" id="KW-0961">Cell wall biogenesis/degradation</keyword>
<evidence type="ECO:0000256" key="1">
    <source>
        <dbReference type="ARBA" id="ARBA00004191"/>
    </source>
</evidence>
<evidence type="ECO:0000256" key="7">
    <source>
        <dbReference type="ARBA" id="ARBA00023316"/>
    </source>
</evidence>